<dbReference type="OrthoDB" id="9992747at2759"/>
<organism evidence="8 9">
    <name type="scientific">Meira miltonrushii</name>
    <dbReference type="NCBI Taxonomy" id="1280837"/>
    <lineage>
        <taxon>Eukaryota</taxon>
        <taxon>Fungi</taxon>
        <taxon>Dikarya</taxon>
        <taxon>Basidiomycota</taxon>
        <taxon>Ustilaginomycotina</taxon>
        <taxon>Exobasidiomycetes</taxon>
        <taxon>Exobasidiales</taxon>
        <taxon>Brachybasidiaceae</taxon>
        <taxon>Meira</taxon>
    </lineage>
</organism>
<dbReference type="InterPro" id="IPR023753">
    <property type="entry name" value="FAD/NAD-binding_dom"/>
</dbReference>
<feature type="domain" description="FAD/NAD(P)-binding" evidence="6">
    <location>
        <begin position="52"/>
        <end position="384"/>
    </location>
</feature>
<dbReference type="InParanoid" id="A0A316VB40"/>
<protein>
    <submittedName>
        <fullName evidence="8">FAD/NAD-binding domain-containing protein</fullName>
    </submittedName>
</protein>
<evidence type="ECO:0000256" key="4">
    <source>
        <dbReference type="ARBA" id="ARBA00023002"/>
    </source>
</evidence>
<dbReference type="Gene3D" id="3.50.50.100">
    <property type="match status" value="1"/>
</dbReference>
<comment type="similarity">
    <text evidence="1">Belongs to the NADH dehydrogenase family.</text>
</comment>
<dbReference type="InterPro" id="IPR036188">
    <property type="entry name" value="FAD/NAD-bd_sf"/>
</dbReference>
<keyword evidence="5" id="KW-0520">NAD</keyword>
<dbReference type="GeneID" id="37018323"/>
<evidence type="ECO:0000256" key="2">
    <source>
        <dbReference type="ARBA" id="ARBA00022630"/>
    </source>
</evidence>
<dbReference type="Pfam" id="PF22366">
    <property type="entry name" value="NDH2_C"/>
    <property type="match status" value="1"/>
</dbReference>
<name>A0A316VB40_9BASI</name>
<dbReference type="GO" id="GO:0003954">
    <property type="term" value="F:NADH dehydrogenase activity"/>
    <property type="evidence" value="ECO:0007669"/>
    <property type="project" value="InterPro"/>
</dbReference>
<dbReference type="Pfam" id="PF07992">
    <property type="entry name" value="Pyr_redox_2"/>
    <property type="match status" value="1"/>
</dbReference>
<evidence type="ECO:0000256" key="1">
    <source>
        <dbReference type="ARBA" id="ARBA00005272"/>
    </source>
</evidence>
<gene>
    <name evidence="8" type="ORF">FA14DRAFT_122918</name>
</gene>
<dbReference type="AlphaFoldDB" id="A0A316VB40"/>
<accession>A0A316VB40</accession>
<dbReference type="STRING" id="1280837.A0A316VB40"/>
<keyword evidence="2" id="KW-0285">Flavoprotein</keyword>
<dbReference type="EMBL" id="KZ819603">
    <property type="protein sequence ID" value="PWN34726.1"/>
    <property type="molecule type" value="Genomic_DNA"/>
</dbReference>
<dbReference type="SUPFAM" id="SSF51905">
    <property type="entry name" value="FAD/NAD(P)-binding domain"/>
    <property type="match status" value="2"/>
</dbReference>
<evidence type="ECO:0000313" key="8">
    <source>
        <dbReference type="EMBL" id="PWN34726.1"/>
    </source>
</evidence>
<evidence type="ECO:0000259" key="7">
    <source>
        <dbReference type="Pfam" id="PF22366"/>
    </source>
</evidence>
<evidence type="ECO:0000313" key="9">
    <source>
        <dbReference type="Proteomes" id="UP000245771"/>
    </source>
</evidence>
<dbReference type="RefSeq" id="XP_025355028.1">
    <property type="nucleotide sequence ID" value="XM_025496542.1"/>
</dbReference>
<dbReference type="PRINTS" id="PR00368">
    <property type="entry name" value="FADPNR"/>
</dbReference>
<dbReference type="InterPro" id="IPR045024">
    <property type="entry name" value="NDH-2"/>
</dbReference>
<dbReference type="GO" id="GO:0005739">
    <property type="term" value="C:mitochondrion"/>
    <property type="evidence" value="ECO:0007669"/>
    <property type="project" value="UniProtKB-ARBA"/>
</dbReference>
<dbReference type="PANTHER" id="PTHR43706">
    <property type="entry name" value="NADH DEHYDROGENASE"/>
    <property type="match status" value="1"/>
</dbReference>
<proteinExistence type="inferred from homology"/>
<reference evidence="8 9" key="1">
    <citation type="journal article" date="2018" name="Mol. Biol. Evol.">
        <title>Broad Genomic Sampling Reveals a Smut Pathogenic Ancestry of the Fungal Clade Ustilaginomycotina.</title>
        <authorList>
            <person name="Kijpornyongpan T."/>
            <person name="Mondo S.J."/>
            <person name="Barry K."/>
            <person name="Sandor L."/>
            <person name="Lee J."/>
            <person name="Lipzen A."/>
            <person name="Pangilinan J."/>
            <person name="LaButti K."/>
            <person name="Hainaut M."/>
            <person name="Henrissat B."/>
            <person name="Grigoriev I.V."/>
            <person name="Spatafora J.W."/>
            <person name="Aime M.C."/>
        </authorList>
    </citation>
    <scope>NUCLEOTIDE SEQUENCE [LARGE SCALE GENOMIC DNA]</scope>
    <source>
        <strain evidence="8 9">MCA 3882</strain>
    </source>
</reference>
<dbReference type="Proteomes" id="UP000245771">
    <property type="component" value="Unassembled WGS sequence"/>
</dbReference>
<evidence type="ECO:0000259" key="6">
    <source>
        <dbReference type="Pfam" id="PF07992"/>
    </source>
</evidence>
<feature type="domain" description="External alternative NADH-ubiquinone oxidoreductase-like C-terminal" evidence="7">
    <location>
        <begin position="412"/>
        <end position="470"/>
    </location>
</feature>
<evidence type="ECO:0000256" key="5">
    <source>
        <dbReference type="ARBA" id="ARBA00023027"/>
    </source>
</evidence>
<sequence length="474" mass="52963">MGSRCFVSLRSTKRIQDIHALSTRRIHASNTAQFATPLDQPVSTQAKKSKERLVILGSGWGAMSLLKGLDQTRYEVMVVSPNTYFAMTPLLAQAATGSLELRTTMEPVRGNHNIHFYHAWTEKIDLEKKTLTLMPAYPPVFRQKDPTSTNHYPNAREYSLSFDKLVISVGAYNRTFSTPGVRENAWFLKDVQNARAIRWRILECFEQADHPNLTDDQRKALLNFIVVGGGPTGSEFAAELHDLLSSDLKRLFPDIVKFASISIVDASAGILNNFDASLATYAREKFARDGINVMLNRKVKAVERGNLVVEPDGEIPFGLLVWSTGICASPLVKRTNSIAKDDGNSFFLTDDHLRFVEDVYAIGDCAQIQGKFLPATAQVASQKGKHLAHVLNGKMGEDPEADEKVFKHRDMGSMASLGSGSAIVDSPNAKAQGRIAWVIWRSAYTYMSLSWRNRLLVPFFWTINRLFGRDLTRF</sequence>
<keyword evidence="9" id="KW-1185">Reference proteome</keyword>
<dbReference type="InterPro" id="IPR054585">
    <property type="entry name" value="NDH2-like_C"/>
</dbReference>
<evidence type="ECO:0000256" key="3">
    <source>
        <dbReference type="ARBA" id="ARBA00022827"/>
    </source>
</evidence>
<keyword evidence="4" id="KW-0560">Oxidoreductase</keyword>
<keyword evidence="3" id="KW-0274">FAD</keyword>
<dbReference type="PANTHER" id="PTHR43706:SF13">
    <property type="entry name" value="NADH DEHYDROGENASE-RELATED"/>
    <property type="match status" value="1"/>
</dbReference>